<evidence type="ECO:0000256" key="1">
    <source>
        <dbReference type="ARBA" id="ARBA00004651"/>
    </source>
</evidence>
<feature type="transmembrane region" description="Helical" evidence="7">
    <location>
        <begin position="655"/>
        <end position="675"/>
    </location>
</feature>
<evidence type="ECO:0000313" key="10">
    <source>
        <dbReference type="Proteomes" id="UP001185659"/>
    </source>
</evidence>
<protein>
    <submittedName>
        <fullName evidence="9">ABC transporter permease</fullName>
    </submittedName>
</protein>
<feature type="transmembrane region" description="Helical" evidence="7">
    <location>
        <begin position="15"/>
        <end position="35"/>
    </location>
</feature>
<evidence type="ECO:0000256" key="7">
    <source>
        <dbReference type="SAM" id="Phobius"/>
    </source>
</evidence>
<reference evidence="9 10" key="1">
    <citation type="submission" date="2023-10" db="EMBL/GenBank/DDBJ databases">
        <authorList>
            <person name="Venkata Ramana C."/>
            <person name="Sasikala C."/>
            <person name="Dhurka M."/>
        </authorList>
    </citation>
    <scope>NUCLEOTIDE SEQUENCE [LARGE SCALE GENOMIC DNA]</scope>
    <source>
        <strain evidence="9 10">KCTC 32151</strain>
    </source>
</reference>
<feature type="domain" description="ABC3 transporter permease C-terminal" evidence="8">
    <location>
        <begin position="273"/>
        <end position="387"/>
    </location>
</feature>
<evidence type="ECO:0000256" key="5">
    <source>
        <dbReference type="ARBA" id="ARBA00022989"/>
    </source>
</evidence>
<comment type="caution">
    <text evidence="9">The sequence shown here is derived from an EMBL/GenBank/DDBJ whole genome shotgun (WGS) entry which is preliminary data.</text>
</comment>
<dbReference type="PROSITE" id="PS51257">
    <property type="entry name" value="PROKAR_LIPOPROTEIN"/>
    <property type="match status" value="1"/>
</dbReference>
<accession>A0ABU4AIW2</accession>
<feature type="domain" description="ABC3 transporter permease C-terminal" evidence="8">
    <location>
        <begin position="660"/>
        <end position="774"/>
    </location>
</feature>
<dbReference type="PANTHER" id="PTHR30489">
    <property type="entry name" value="LIPOPROTEIN-RELEASING SYSTEM TRANSMEMBRANE PROTEIN LOLE"/>
    <property type="match status" value="1"/>
</dbReference>
<dbReference type="RefSeq" id="WP_317560923.1">
    <property type="nucleotide sequence ID" value="NZ_JAWLIP010000003.1"/>
</dbReference>
<keyword evidence="3" id="KW-1003">Cell membrane</keyword>
<evidence type="ECO:0000256" key="6">
    <source>
        <dbReference type="ARBA" id="ARBA00023136"/>
    </source>
</evidence>
<comment type="subcellular location">
    <subcellularLocation>
        <location evidence="1">Cell membrane</location>
        <topology evidence="1">Multi-pass membrane protein</topology>
    </subcellularLocation>
</comment>
<comment type="similarity">
    <text evidence="2">Belongs to the ABC-4 integral membrane protein family. LolC/E subfamily.</text>
</comment>
<sequence>MRALDLKLVRDLRHIWIQSLAIALVLACGVMVLILSSGTQRSLSETREAYYERNRFADVFASLTRAPRSLLDDIARIDGVARVEGRVVFTAMVNLEGMTEPASARVISLPQTGRAILNVPEVRQGRLPEPGHAGEVAISEPFAQANGLEPGDRFRAVLNGRLKQLVVTGLVLSPEYIYTIGAGAMMPDDRHFGLIWMGESAAAAATDLEGAFNDLSLTLSRGADERPVIAAIDRILAPYGGTGAFGRDRQASNVFIDGELKQLGAMATVLPPIFLIVSAFLVNMVLGRLVALDRAQIGLFKAVGYPTRAIAVHYLKMTIGIGIAGVAIGWLSGWWLGHELTKIYADFFRFPWLIYRPGAGSLVISGVLGIGCVVLGALRAVLSTVRLAPTVAMQPPAPPVFQRGWLDGVSLALRLRQTTMMILRSIVRWPGRAAVTLFGVSGSVAVLVASFFTFDAIDIIMLEIFEHANRQDATLTLTSAVNARAEQDALALPGVLSAEGIFAVPVRLINGTRSRLVSLQGRPPEARLAVLLDEKGETVAMPSSGIVLAEGLADWLDVGAGDPLRVEVLSPPRETWDIPVSAVIRQSLGQDAFIDRDAFFRLARQAPQVNMIHLAIDRNALTELEARVQETPAIAGFTLWTNVQKEFETTLNESLVTMTIIFAALGMLITIGVVYNAARIQLAERAHELASLRVLGFRRGEVGYVLVAEQMLLTLIAIPAGWLGGYALCALMAQGFSTEVVSIPLVVTQRTYAAAALIVIFTALTSALLVRRRLDRIDIVSALKQKE</sequence>
<evidence type="ECO:0000256" key="3">
    <source>
        <dbReference type="ARBA" id="ARBA00022475"/>
    </source>
</evidence>
<dbReference type="EMBL" id="JAWLIP010000003">
    <property type="protein sequence ID" value="MDV6226199.1"/>
    <property type="molecule type" value="Genomic_DNA"/>
</dbReference>
<dbReference type="InterPro" id="IPR003838">
    <property type="entry name" value="ABC3_permease_C"/>
</dbReference>
<name>A0ABU4AIW2_9HYPH</name>
<dbReference type="Proteomes" id="UP001185659">
    <property type="component" value="Unassembled WGS sequence"/>
</dbReference>
<evidence type="ECO:0000256" key="2">
    <source>
        <dbReference type="ARBA" id="ARBA00005236"/>
    </source>
</evidence>
<evidence type="ECO:0000256" key="4">
    <source>
        <dbReference type="ARBA" id="ARBA00022692"/>
    </source>
</evidence>
<feature type="transmembrane region" description="Helical" evidence="7">
    <location>
        <begin position="269"/>
        <end position="291"/>
    </location>
</feature>
<feature type="transmembrane region" description="Helical" evidence="7">
    <location>
        <begin position="712"/>
        <end position="733"/>
    </location>
</feature>
<keyword evidence="6 7" id="KW-0472">Membrane</keyword>
<feature type="transmembrane region" description="Helical" evidence="7">
    <location>
        <begin position="433"/>
        <end position="454"/>
    </location>
</feature>
<organism evidence="9 10">
    <name type="scientific">Nitratireductor aquimarinus</name>
    <dbReference type="NCBI Taxonomy" id="889300"/>
    <lineage>
        <taxon>Bacteria</taxon>
        <taxon>Pseudomonadati</taxon>
        <taxon>Pseudomonadota</taxon>
        <taxon>Alphaproteobacteria</taxon>
        <taxon>Hyphomicrobiales</taxon>
        <taxon>Phyllobacteriaceae</taxon>
        <taxon>Nitratireductor</taxon>
    </lineage>
</organism>
<evidence type="ECO:0000259" key="8">
    <source>
        <dbReference type="Pfam" id="PF02687"/>
    </source>
</evidence>
<feature type="transmembrane region" description="Helical" evidence="7">
    <location>
        <begin position="312"/>
        <end position="337"/>
    </location>
</feature>
<proteinExistence type="inferred from homology"/>
<feature type="transmembrane region" description="Helical" evidence="7">
    <location>
        <begin position="165"/>
        <end position="186"/>
    </location>
</feature>
<keyword evidence="10" id="KW-1185">Reference proteome</keyword>
<dbReference type="Pfam" id="PF02687">
    <property type="entry name" value="FtsX"/>
    <property type="match status" value="2"/>
</dbReference>
<feature type="transmembrane region" description="Helical" evidence="7">
    <location>
        <begin position="753"/>
        <end position="770"/>
    </location>
</feature>
<dbReference type="PANTHER" id="PTHR30489:SF0">
    <property type="entry name" value="LIPOPROTEIN-RELEASING SYSTEM TRANSMEMBRANE PROTEIN LOLE"/>
    <property type="match status" value="1"/>
</dbReference>
<keyword evidence="4 7" id="KW-0812">Transmembrane</keyword>
<gene>
    <name evidence="9" type="ORF">R2G56_07865</name>
</gene>
<dbReference type="InterPro" id="IPR051447">
    <property type="entry name" value="Lipoprotein-release_system"/>
</dbReference>
<evidence type="ECO:0000313" key="9">
    <source>
        <dbReference type="EMBL" id="MDV6226199.1"/>
    </source>
</evidence>
<keyword evidence="5 7" id="KW-1133">Transmembrane helix</keyword>
<feature type="transmembrane region" description="Helical" evidence="7">
    <location>
        <begin position="357"/>
        <end position="378"/>
    </location>
</feature>